<evidence type="ECO:0008006" key="3">
    <source>
        <dbReference type="Google" id="ProtNLM"/>
    </source>
</evidence>
<name>A0A5C6QGV7_9GAMM</name>
<reference evidence="1 2" key="1">
    <citation type="submission" date="2019-07" db="EMBL/GenBank/DDBJ databases">
        <title>Genomes of sea-ice associated Colwellia species.</title>
        <authorList>
            <person name="Bowman J.P."/>
        </authorList>
    </citation>
    <scope>NUCLEOTIDE SEQUENCE [LARGE SCALE GENOMIC DNA]</scope>
    <source>
        <strain evidence="1 2">ACAM 459</strain>
    </source>
</reference>
<comment type="caution">
    <text evidence="1">The sequence shown here is derived from an EMBL/GenBank/DDBJ whole genome shotgun (WGS) entry which is preliminary data.</text>
</comment>
<gene>
    <name evidence="1" type="ORF">ESZ36_12390</name>
</gene>
<dbReference type="EMBL" id="VOLT01000005">
    <property type="protein sequence ID" value="TWX68059.1"/>
    <property type="molecule type" value="Genomic_DNA"/>
</dbReference>
<dbReference type="AlphaFoldDB" id="A0A5C6QGV7"/>
<dbReference type="Proteomes" id="UP000321822">
    <property type="component" value="Unassembled WGS sequence"/>
</dbReference>
<evidence type="ECO:0000313" key="1">
    <source>
        <dbReference type="EMBL" id="TWX68059.1"/>
    </source>
</evidence>
<dbReference type="RefSeq" id="WP_146788300.1">
    <property type="nucleotide sequence ID" value="NZ_VOLT01000005.1"/>
</dbReference>
<evidence type="ECO:0000313" key="2">
    <source>
        <dbReference type="Proteomes" id="UP000321822"/>
    </source>
</evidence>
<keyword evidence="2" id="KW-1185">Reference proteome</keyword>
<protein>
    <recommendedName>
        <fullName evidence="3">Gfo/Idh/MocA family oxidoreductase</fullName>
    </recommendedName>
</protein>
<sequence length="80" mass="8951">MTAFIDYTERKTRIFGTKGMIEGDTSSLKIYDFLSDQQTHIEATDAESEMTLHGGGDYEIMRSFISAVVQHSNKAGPIYP</sequence>
<dbReference type="OrthoDB" id="9801953at2"/>
<accession>A0A5C6QGV7</accession>
<proteinExistence type="predicted"/>
<organism evidence="1 2">
    <name type="scientific">Colwellia demingiae</name>
    <dbReference type="NCBI Taxonomy" id="89401"/>
    <lineage>
        <taxon>Bacteria</taxon>
        <taxon>Pseudomonadati</taxon>
        <taxon>Pseudomonadota</taxon>
        <taxon>Gammaproteobacteria</taxon>
        <taxon>Alteromonadales</taxon>
        <taxon>Colwelliaceae</taxon>
        <taxon>Colwellia</taxon>
    </lineage>
</organism>